<keyword evidence="1" id="KW-0812">Transmembrane</keyword>
<evidence type="ECO:0000256" key="1">
    <source>
        <dbReference type="SAM" id="Phobius"/>
    </source>
</evidence>
<dbReference type="EMBL" id="JABFUD020000009">
    <property type="protein sequence ID" value="KAI5075683.1"/>
    <property type="molecule type" value="Genomic_DNA"/>
</dbReference>
<feature type="transmembrane region" description="Helical" evidence="1">
    <location>
        <begin position="6"/>
        <end position="28"/>
    </location>
</feature>
<organism evidence="2 3">
    <name type="scientific">Adiantum capillus-veneris</name>
    <name type="common">Maidenhair fern</name>
    <dbReference type="NCBI Taxonomy" id="13818"/>
    <lineage>
        <taxon>Eukaryota</taxon>
        <taxon>Viridiplantae</taxon>
        <taxon>Streptophyta</taxon>
        <taxon>Embryophyta</taxon>
        <taxon>Tracheophyta</taxon>
        <taxon>Polypodiopsida</taxon>
        <taxon>Polypodiidae</taxon>
        <taxon>Polypodiales</taxon>
        <taxon>Pteridineae</taxon>
        <taxon>Pteridaceae</taxon>
        <taxon>Vittarioideae</taxon>
        <taxon>Adiantum</taxon>
    </lineage>
</organism>
<dbReference type="AlphaFoldDB" id="A0A9D4ZHG1"/>
<evidence type="ECO:0000313" key="2">
    <source>
        <dbReference type="EMBL" id="KAI5075683.1"/>
    </source>
</evidence>
<dbReference type="OrthoDB" id="10617600at2759"/>
<reference evidence="2" key="1">
    <citation type="submission" date="2021-01" db="EMBL/GenBank/DDBJ databases">
        <title>Adiantum capillus-veneris genome.</title>
        <authorList>
            <person name="Fang Y."/>
            <person name="Liao Q."/>
        </authorList>
    </citation>
    <scope>NUCLEOTIDE SEQUENCE</scope>
    <source>
        <strain evidence="2">H3</strain>
        <tissue evidence="2">Leaf</tissue>
    </source>
</reference>
<sequence length="185" mass="19868">MRRFVYRVGVLRGVGSITAAWIFATLAVSGGVVGRMRKATAYVQMWRHMSRDAGEIHRGGGAIHEKVRRIIRRGRGSLAGDAANRGREAGGADQGGLRLGCEADAEKTILVLGGQQRQGQLEGGPAAQHTSRIVVGGELDAVEGGEERRLARVRRPDGKMVVGKGDGRHDRHVKGDQAPMCILQM</sequence>
<keyword evidence="1" id="KW-1133">Transmembrane helix</keyword>
<comment type="caution">
    <text evidence="2">The sequence shown here is derived from an EMBL/GenBank/DDBJ whole genome shotgun (WGS) entry which is preliminary data.</text>
</comment>
<evidence type="ECO:0000313" key="3">
    <source>
        <dbReference type="Proteomes" id="UP000886520"/>
    </source>
</evidence>
<accession>A0A9D4ZHG1</accession>
<proteinExistence type="predicted"/>
<protein>
    <submittedName>
        <fullName evidence="2">Uncharacterized protein</fullName>
    </submittedName>
</protein>
<keyword evidence="3" id="KW-1185">Reference proteome</keyword>
<dbReference type="Proteomes" id="UP000886520">
    <property type="component" value="Chromosome 9"/>
</dbReference>
<gene>
    <name evidence="2" type="ORF">GOP47_0009759</name>
</gene>
<name>A0A9D4ZHG1_ADICA</name>
<keyword evidence="1" id="KW-0472">Membrane</keyword>